<dbReference type="GO" id="GO:1905786">
    <property type="term" value="P:positive regulation of anaphase-promoting complex-dependent catabolic process"/>
    <property type="evidence" value="ECO:0007669"/>
    <property type="project" value="TreeGrafter"/>
</dbReference>
<dbReference type="GO" id="GO:0010997">
    <property type="term" value="F:anaphase-promoting complex binding"/>
    <property type="evidence" value="ECO:0007669"/>
    <property type="project" value="InterPro"/>
</dbReference>
<dbReference type="InterPro" id="IPR001680">
    <property type="entry name" value="WD40_rpt"/>
</dbReference>
<keyword evidence="4" id="KW-0132">Cell division</keyword>
<dbReference type="InterPro" id="IPR019775">
    <property type="entry name" value="WD40_repeat_CS"/>
</dbReference>
<dbReference type="GO" id="GO:0051301">
    <property type="term" value="P:cell division"/>
    <property type="evidence" value="ECO:0007669"/>
    <property type="project" value="UniProtKB-KW"/>
</dbReference>
<dbReference type="Proteomes" id="UP000008983">
    <property type="component" value="Unassembled WGS sequence"/>
</dbReference>
<feature type="repeat" description="WD" evidence="8">
    <location>
        <begin position="293"/>
        <end position="334"/>
    </location>
</feature>
<organism evidence="10 11">
    <name type="scientific">Ichthyophthirius multifiliis</name>
    <name type="common">White spot disease agent</name>
    <name type="synonym">Ich</name>
    <dbReference type="NCBI Taxonomy" id="5932"/>
    <lineage>
        <taxon>Eukaryota</taxon>
        <taxon>Sar</taxon>
        <taxon>Alveolata</taxon>
        <taxon>Ciliophora</taxon>
        <taxon>Intramacronucleata</taxon>
        <taxon>Oligohymenophorea</taxon>
        <taxon>Hymenostomatida</taxon>
        <taxon>Ophryoglenina</taxon>
        <taxon>Ichthyophthirius</taxon>
    </lineage>
</organism>
<accession>G0QZN5</accession>
<proteinExistence type="inferred from homology"/>
<keyword evidence="7" id="KW-0131">Cell cycle</keyword>
<evidence type="ECO:0000256" key="8">
    <source>
        <dbReference type="PROSITE-ProRule" id="PRU00221"/>
    </source>
</evidence>
<sequence>MSIQKVDNKNLLNLTNDNDALLKKSQTNYLTDRFIPSRKFSKLNIYQAHEVKENKTQASQYQNNNNNNPVIIKNAVNKEEVNQTSIAQLYKNCILGIKDQKTSDSQAQIVKHLIPYKNQNILRFYKSNYNLQKKANQNYLLNLEEDMQSQFKNQRKIAKVPYKVLDAPALQDDFYLNLIDWSNSNILAVGLSSCVYLWSAQSSSVTKLCDFGRNNEVTSVNWSPSSPLISIGTNSGEVEIWDTQKQKMVRVISGHTQRVGALAQNQNTLISGSRDTTILQRDIRSQNNIEQKFLGHKQEVCGLKWSFDQQQLASGGNDNKLYIWNMQTYKPIVRFDNHNAAVKALAWSPHQHGLLVSGGGTQDKTIRFWNTLTSKQLQCIETGSQVCNLIFSKNTNEIVSTHGYSQNEIIIWGYPDMQKITTLTGHSCRVLYLAISPDGQTIVTGAGDETLRFWNICGKGKNEDEYQEYNQSQLMQQKNISIR</sequence>
<feature type="domain" description="CDC20/Fizzy WD40" evidence="9">
    <location>
        <begin position="165"/>
        <end position="454"/>
    </location>
</feature>
<dbReference type="PROSITE" id="PS50082">
    <property type="entry name" value="WD_REPEATS_2"/>
    <property type="match status" value="4"/>
</dbReference>
<dbReference type="InParanoid" id="G0QZN5"/>
<dbReference type="PROSITE" id="PS00678">
    <property type="entry name" value="WD_REPEATS_1"/>
    <property type="match status" value="2"/>
</dbReference>
<dbReference type="InterPro" id="IPR015943">
    <property type="entry name" value="WD40/YVTN_repeat-like_dom_sf"/>
</dbReference>
<dbReference type="GO" id="GO:1990757">
    <property type="term" value="F:ubiquitin ligase activator activity"/>
    <property type="evidence" value="ECO:0007669"/>
    <property type="project" value="TreeGrafter"/>
</dbReference>
<dbReference type="Gene3D" id="2.130.10.10">
    <property type="entry name" value="YVTN repeat-like/Quinoprotein amine dehydrogenase"/>
    <property type="match status" value="1"/>
</dbReference>
<dbReference type="GeneID" id="14905422"/>
<dbReference type="PANTHER" id="PTHR19918:SF1">
    <property type="entry name" value="FIZZY-RELATED PROTEIN HOMOLOG"/>
    <property type="match status" value="1"/>
</dbReference>
<evidence type="ECO:0000259" key="9">
    <source>
        <dbReference type="Pfam" id="PF24807"/>
    </source>
</evidence>
<dbReference type="eggNOG" id="KOG0305">
    <property type="taxonomic scope" value="Eukaryota"/>
</dbReference>
<dbReference type="PANTHER" id="PTHR19918">
    <property type="entry name" value="CELL DIVISION CYCLE 20 CDC20 FIZZY -RELATED"/>
    <property type="match status" value="1"/>
</dbReference>
<dbReference type="EMBL" id="GL984163">
    <property type="protein sequence ID" value="EGR29309.1"/>
    <property type="molecule type" value="Genomic_DNA"/>
</dbReference>
<evidence type="ECO:0000256" key="1">
    <source>
        <dbReference type="ARBA" id="ARBA00004906"/>
    </source>
</evidence>
<evidence type="ECO:0000313" key="10">
    <source>
        <dbReference type="EMBL" id="EGR29309.1"/>
    </source>
</evidence>
<feature type="repeat" description="WD" evidence="8">
    <location>
        <begin position="210"/>
        <end position="251"/>
    </location>
</feature>
<dbReference type="GO" id="GO:0005680">
    <property type="term" value="C:anaphase-promoting complex"/>
    <property type="evidence" value="ECO:0007669"/>
    <property type="project" value="TreeGrafter"/>
</dbReference>
<dbReference type="SMART" id="SM00320">
    <property type="entry name" value="WD40"/>
    <property type="match status" value="6"/>
</dbReference>
<comment type="pathway">
    <text evidence="1">Protein modification; protein ubiquitination.</text>
</comment>
<dbReference type="InterPro" id="IPR056150">
    <property type="entry name" value="WD40_CDC20-Fz"/>
</dbReference>
<dbReference type="OMA" id="FHHEYEK"/>
<protein>
    <recommendedName>
        <fullName evidence="9">CDC20/Fizzy WD40 domain-containing protein</fullName>
    </recommendedName>
</protein>
<feature type="repeat" description="WD" evidence="8">
    <location>
        <begin position="335"/>
        <end position="379"/>
    </location>
</feature>
<dbReference type="GO" id="GO:0031145">
    <property type="term" value="P:anaphase-promoting complex-dependent catabolic process"/>
    <property type="evidence" value="ECO:0007669"/>
    <property type="project" value="TreeGrafter"/>
</dbReference>
<dbReference type="SUPFAM" id="SSF50978">
    <property type="entry name" value="WD40 repeat-like"/>
    <property type="match status" value="1"/>
</dbReference>
<dbReference type="PROSITE" id="PS50294">
    <property type="entry name" value="WD_REPEATS_REGION"/>
    <property type="match status" value="2"/>
</dbReference>
<dbReference type="InterPro" id="IPR036322">
    <property type="entry name" value="WD40_repeat_dom_sf"/>
</dbReference>
<evidence type="ECO:0000256" key="4">
    <source>
        <dbReference type="ARBA" id="ARBA00022618"/>
    </source>
</evidence>
<dbReference type="RefSeq" id="XP_004030545.1">
    <property type="nucleotide sequence ID" value="XM_004030497.1"/>
</dbReference>
<name>G0QZN5_ICHMU</name>
<evidence type="ECO:0000256" key="3">
    <source>
        <dbReference type="ARBA" id="ARBA00022574"/>
    </source>
</evidence>
<feature type="repeat" description="WD" evidence="8">
    <location>
        <begin position="423"/>
        <end position="456"/>
    </location>
</feature>
<keyword evidence="3 8" id="KW-0853">WD repeat</keyword>
<dbReference type="InterPro" id="IPR033010">
    <property type="entry name" value="Cdc20/Fizzy"/>
</dbReference>
<dbReference type="AlphaFoldDB" id="G0QZN5"/>
<comment type="similarity">
    <text evidence="2">Belongs to the WD repeat CDC20/Fizzy family.</text>
</comment>
<keyword evidence="6" id="KW-0498">Mitosis</keyword>
<dbReference type="FunFam" id="2.130.10.10:FF:000025">
    <property type="entry name" value="FIZZY-related 2 isoform 1"/>
    <property type="match status" value="1"/>
</dbReference>
<dbReference type="Pfam" id="PF24807">
    <property type="entry name" value="WD40_CDC20-Fz"/>
    <property type="match status" value="1"/>
</dbReference>
<dbReference type="FunCoup" id="G0QZN5">
    <property type="interactions" value="259"/>
</dbReference>
<evidence type="ECO:0000313" key="11">
    <source>
        <dbReference type="Proteomes" id="UP000008983"/>
    </source>
</evidence>
<keyword evidence="11" id="KW-1185">Reference proteome</keyword>
<evidence type="ECO:0000256" key="2">
    <source>
        <dbReference type="ARBA" id="ARBA00006445"/>
    </source>
</evidence>
<evidence type="ECO:0000256" key="5">
    <source>
        <dbReference type="ARBA" id="ARBA00022737"/>
    </source>
</evidence>
<evidence type="ECO:0000256" key="7">
    <source>
        <dbReference type="ARBA" id="ARBA00023306"/>
    </source>
</evidence>
<evidence type="ECO:0000256" key="6">
    <source>
        <dbReference type="ARBA" id="ARBA00022776"/>
    </source>
</evidence>
<dbReference type="OrthoDB" id="10263272at2759"/>
<gene>
    <name evidence="10" type="ORF">IMG5_158590</name>
</gene>
<reference evidence="10 11" key="1">
    <citation type="submission" date="2011-07" db="EMBL/GenBank/DDBJ databases">
        <authorList>
            <person name="Coyne R."/>
            <person name="Brami D."/>
            <person name="Johnson J."/>
            <person name="Hostetler J."/>
            <person name="Hannick L."/>
            <person name="Clark T."/>
            <person name="Cassidy-Hanley D."/>
            <person name="Inman J."/>
        </authorList>
    </citation>
    <scope>NUCLEOTIDE SEQUENCE [LARGE SCALE GENOMIC DNA]</scope>
    <source>
        <strain evidence="10 11">G5</strain>
    </source>
</reference>
<dbReference type="CDD" id="cd00200">
    <property type="entry name" value="WD40"/>
    <property type="match status" value="1"/>
</dbReference>
<dbReference type="STRING" id="857967.G0QZN5"/>
<keyword evidence="5" id="KW-0677">Repeat</keyword>